<dbReference type="Gene3D" id="3.10.350.10">
    <property type="entry name" value="LysM domain"/>
    <property type="match status" value="1"/>
</dbReference>
<dbReference type="InterPro" id="IPR018392">
    <property type="entry name" value="LysM"/>
</dbReference>
<dbReference type="Gene3D" id="2.60.120.1440">
    <property type="match status" value="1"/>
</dbReference>
<proteinExistence type="predicted"/>
<dbReference type="EMBL" id="PDEA01000001">
    <property type="protein sequence ID" value="PEH88398.1"/>
    <property type="molecule type" value="Genomic_DNA"/>
</dbReference>
<dbReference type="InterPro" id="IPR006860">
    <property type="entry name" value="FecR"/>
</dbReference>
<evidence type="ECO:0000259" key="1">
    <source>
        <dbReference type="PROSITE" id="PS51782"/>
    </source>
</evidence>
<feature type="domain" description="LysM" evidence="1">
    <location>
        <begin position="103"/>
        <end position="150"/>
    </location>
</feature>
<dbReference type="PANTHER" id="PTHR30273:SF2">
    <property type="entry name" value="PROTEIN FECR"/>
    <property type="match status" value="1"/>
</dbReference>
<accession>A0A2A7USZ9</accession>
<dbReference type="Pfam" id="PF01476">
    <property type="entry name" value="LysM"/>
    <property type="match status" value="1"/>
</dbReference>
<protein>
    <recommendedName>
        <fullName evidence="1">LysM domain-containing protein</fullName>
    </recommendedName>
</protein>
<sequence length="633" mass="67231">MSRACARCCACAPARSTPSRPSTAWATGWMHWAAPRPPIWTWPPSPTSSNLRLSAFSCRLACCMPMHFLRPAPLWPSAAACILLTLACSAQAQTAASSATGVTRHRIHTGDTLEQLARHYLGDASQWQLLQRHNQVGSPYRLQPGSVLEIPNHLLRMATASVDYLQGRVTVLPPPSHTGSAGESALTPGQQLPEGSRLHVAPDAFVSVRLADGSLLKVQADSTLLLQQLRRKGRTGSLQSVVELQNGAVEATVPPNKAQPAALDVRTGTATSSVRGTQFGVYLAADGSTATAVQQGAVQVASHQSPNASALVPKGRGAAVTADGQLHQAALLPALPQGQLPRLAEDAQWLDLPLPAPTQGAGYVVQVTQDAAGQQVLRNGRFTGDKARFAAVPDGSYFLRVQAMDGHGIPGLPAQGPLKVKAHPVPPLYQTEPAAQLPTDGVDLRCTPVHGVSAYRIQIAAAGQDFSVPLQDRVVREGCALQTTDLAAGNYHWRTASIRTLDNGQTDQGPFSAPQDFRAIPRPAVPDAAALQWNTAAGVPTMHWQGEPGQSWRIVVARTPEAEHPVLDTRVNQPAWQAANLGPGQYFLRLQVRDPSGLDSPLSTARQFTVLPWVRDGSGMPLRSGSGLDVLSP</sequence>
<name>A0A2A7USZ9_COMTR</name>
<evidence type="ECO:0000313" key="2">
    <source>
        <dbReference type="EMBL" id="PEH88398.1"/>
    </source>
</evidence>
<dbReference type="OrthoDB" id="9813091at2"/>
<dbReference type="InterPro" id="IPR036779">
    <property type="entry name" value="LysM_dom_sf"/>
</dbReference>
<dbReference type="GO" id="GO:0016989">
    <property type="term" value="F:sigma factor antagonist activity"/>
    <property type="evidence" value="ECO:0007669"/>
    <property type="project" value="TreeGrafter"/>
</dbReference>
<dbReference type="AlphaFoldDB" id="A0A2A7USZ9"/>
<dbReference type="Pfam" id="PF04773">
    <property type="entry name" value="FecR"/>
    <property type="match status" value="1"/>
</dbReference>
<dbReference type="STRING" id="1219032.GCA_001515545_03541"/>
<dbReference type="PANTHER" id="PTHR30273">
    <property type="entry name" value="PERIPLASMIC SIGNAL SENSOR AND SIGMA FACTOR ACTIVATOR FECR-RELATED"/>
    <property type="match status" value="1"/>
</dbReference>
<comment type="caution">
    <text evidence="2">The sequence shown here is derived from an EMBL/GenBank/DDBJ whole genome shotgun (WGS) entry which is preliminary data.</text>
</comment>
<evidence type="ECO:0000313" key="3">
    <source>
        <dbReference type="Proteomes" id="UP000220246"/>
    </source>
</evidence>
<dbReference type="Gene3D" id="2.60.40.10">
    <property type="entry name" value="Immunoglobulins"/>
    <property type="match status" value="2"/>
</dbReference>
<organism evidence="2 3">
    <name type="scientific">Comamonas terrigena</name>
    <dbReference type="NCBI Taxonomy" id="32013"/>
    <lineage>
        <taxon>Bacteria</taxon>
        <taxon>Pseudomonadati</taxon>
        <taxon>Pseudomonadota</taxon>
        <taxon>Betaproteobacteria</taxon>
        <taxon>Burkholderiales</taxon>
        <taxon>Comamonadaceae</taxon>
        <taxon>Comamonas</taxon>
    </lineage>
</organism>
<dbReference type="PROSITE" id="PS51782">
    <property type="entry name" value="LYSM"/>
    <property type="match status" value="1"/>
</dbReference>
<dbReference type="InterPro" id="IPR012373">
    <property type="entry name" value="Ferrdict_sens_TM"/>
</dbReference>
<keyword evidence="3" id="KW-1185">Reference proteome</keyword>
<dbReference type="Proteomes" id="UP000220246">
    <property type="component" value="Unassembled WGS sequence"/>
</dbReference>
<reference evidence="3" key="1">
    <citation type="submission" date="2017-09" db="EMBL/GenBank/DDBJ databases">
        <title>FDA dAtabase for Regulatory Grade micrObial Sequences (FDA-ARGOS): Supporting development and validation of Infectious Disease Dx tests.</title>
        <authorList>
            <person name="Minogue T."/>
            <person name="Wolcott M."/>
            <person name="Wasieloski L."/>
            <person name="Aguilar W."/>
            <person name="Moore D."/>
            <person name="Tallon L."/>
            <person name="Sadzewicz L."/>
            <person name="Ott S."/>
            <person name="Zhao X."/>
            <person name="Nagaraj S."/>
            <person name="Vavikolanu K."/>
            <person name="Aluvathingal J."/>
            <person name="Nadendla S."/>
            <person name="Sichtig H."/>
        </authorList>
    </citation>
    <scope>NUCLEOTIDE SEQUENCE [LARGE SCALE GENOMIC DNA]</scope>
    <source>
        <strain evidence="3">FDAARGOS_394</strain>
    </source>
</reference>
<dbReference type="InterPro" id="IPR013783">
    <property type="entry name" value="Ig-like_fold"/>
</dbReference>
<gene>
    <name evidence="2" type="ORF">CRM82_07085</name>
</gene>